<dbReference type="SUPFAM" id="SSF48239">
    <property type="entry name" value="Terpenoid cyclases/Protein prenyltransferases"/>
    <property type="match status" value="1"/>
</dbReference>
<gene>
    <name evidence="1" type="ORF">JFL75_17895</name>
</gene>
<sequence>MAVDKHYSADAEAIIARRYDQGADFWTTPDKRLIKGAPFSALESALMLLELGMDPEDPLLKAVADLFWEAWQEDGRFRVYPKGAVFPCQTIHAAALLCRLGYADDPRMEITLRHLLETRYTDGGWRCEKFFFGRGPETNHSNPLPTLNALDVFRYTPYYGTESSLDRAVDFLLSHWETRLPLGPCHYGIGTLFMQVEYPFRNYNLFLYVYVLSFYRRARKDRRFREALSALEDKLADGQIVVERVVPKLAGLSFCRKGEPSEPATKRYREILDNLGKKN</sequence>
<protein>
    <recommendedName>
        <fullName evidence="3">Prenyltransferase</fullName>
    </recommendedName>
</protein>
<organism evidence="1 2">
    <name type="scientific">Breznakiella homolactica</name>
    <dbReference type="NCBI Taxonomy" id="2798577"/>
    <lineage>
        <taxon>Bacteria</taxon>
        <taxon>Pseudomonadati</taxon>
        <taxon>Spirochaetota</taxon>
        <taxon>Spirochaetia</taxon>
        <taxon>Spirochaetales</taxon>
        <taxon>Breznakiellaceae</taxon>
        <taxon>Breznakiella</taxon>
    </lineage>
</organism>
<dbReference type="InterPro" id="IPR008930">
    <property type="entry name" value="Terpenoid_cyclase/PrenylTrfase"/>
</dbReference>
<keyword evidence="2" id="KW-1185">Reference proteome</keyword>
<dbReference type="Gene3D" id="1.50.10.20">
    <property type="match status" value="1"/>
</dbReference>
<evidence type="ECO:0000313" key="1">
    <source>
        <dbReference type="EMBL" id="QQO08778.1"/>
    </source>
</evidence>
<dbReference type="RefSeq" id="WP_215626084.1">
    <property type="nucleotide sequence ID" value="NZ_CP067089.2"/>
</dbReference>
<evidence type="ECO:0000313" key="2">
    <source>
        <dbReference type="Proteomes" id="UP000595917"/>
    </source>
</evidence>
<dbReference type="KEGG" id="bhc:JFL75_17895"/>
<proteinExistence type="predicted"/>
<dbReference type="EMBL" id="CP067089">
    <property type="protein sequence ID" value="QQO08778.1"/>
    <property type="molecule type" value="Genomic_DNA"/>
</dbReference>
<accession>A0A7T8BB22</accession>
<dbReference type="Proteomes" id="UP000595917">
    <property type="component" value="Chromosome"/>
</dbReference>
<reference evidence="1" key="1">
    <citation type="submission" date="2021-01" db="EMBL/GenBank/DDBJ databases">
        <title>Description of Breznakiella homolactica.</title>
        <authorList>
            <person name="Song Y."/>
            <person name="Brune A."/>
        </authorList>
    </citation>
    <scope>NUCLEOTIDE SEQUENCE</scope>
    <source>
        <strain evidence="1">RmG30</strain>
    </source>
</reference>
<evidence type="ECO:0008006" key="3">
    <source>
        <dbReference type="Google" id="ProtNLM"/>
    </source>
</evidence>
<dbReference type="AlphaFoldDB" id="A0A7T8BB22"/>
<name>A0A7T8BB22_9SPIR</name>